<protein>
    <submittedName>
        <fullName evidence="1">Uncharacterized protein</fullName>
    </submittedName>
</protein>
<dbReference type="Proteomes" id="UP000076858">
    <property type="component" value="Unassembled WGS sequence"/>
</dbReference>
<evidence type="ECO:0000313" key="1">
    <source>
        <dbReference type="EMBL" id="KZS17621.1"/>
    </source>
</evidence>
<gene>
    <name evidence="1" type="ORF">APZ42_016531</name>
</gene>
<proteinExistence type="predicted"/>
<comment type="caution">
    <text evidence="1">The sequence shown here is derived from an EMBL/GenBank/DDBJ whole genome shotgun (WGS) entry which is preliminary data.</text>
</comment>
<dbReference type="EMBL" id="LRGB01000626">
    <property type="protein sequence ID" value="KZS17621.1"/>
    <property type="molecule type" value="Genomic_DNA"/>
</dbReference>
<evidence type="ECO:0000313" key="2">
    <source>
        <dbReference type="Proteomes" id="UP000076858"/>
    </source>
</evidence>
<sequence>MVFRCFYRSIQCTIPLSFVKNCWSSGSAIVPFASIFREITRNWWSKFTCFFFFQNSFPSQFSCRDGIVCWYPDGSGH</sequence>
<keyword evidence="2" id="KW-1185">Reference proteome</keyword>
<reference evidence="1 2" key="1">
    <citation type="submission" date="2016-03" db="EMBL/GenBank/DDBJ databases">
        <title>EvidentialGene: Evidence-directed Construction of Genes on Genomes.</title>
        <authorList>
            <person name="Gilbert D.G."/>
            <person name="Choi J.-H."/>
            <person name="Mockaitis K."/>
            <person name="Colbourne J."/>
            <person name="Pfrender M."/>
        </authorList>
    </citation>
    <scope>NUCLEOTIDE SEQUENCE [LARGE SCALE GENOMIC DNA]</scope>
    <source>
        <strain evidence="1 2">Xinb3</strain>
        <tissue evidence="1">Complete organism</tissue>
    </source>
</reference>
<organism evidence="1 2">
    <name type="scientific">Daphnia magna</name>
    <dbReference type="NCBI Taxonomy" id="35525"/>
    <lineage>
        <taxon>Eukaryota</taxon>
        <taxon>Metazoa</taxon>
        <taxon>Ecdysozoa</taxon>
        <taxon>Arthropoda</taxon>
        <taxon>Crustacea</taxon>
        <taxon>Branchiopoda</taxon>
        <taxon>Diplostraca</taxon>
        <taxon>Cladocera</taxon>
        <taxon>Anomopoda</taxon>
        <taxon>Daphniidae</taxon>
        <taxon>Daphnia</taxon>
    </lineage>
</organism>
<name>A0A165AGJ5_9CRUS</name>
<dbReference type="AlphaFoldDB" id="A0A165AGJ5"/>
<accession>A0A165AGJ5</accession>